<name>A0ABS5CDV9_9BACL</name>
<gene>
    <name evidence="3" type="ORF">I8J30_15715</name>
</gene>
<evidence type="ECO:0000256" key="1">
    <source>
        <dbReference type="SAM" id="SignalP"/>
    </source>
</evidence>
<organism evidence="3 4">
    <name type="scientific">Paenibacillus lignilyticus</name>
    <dbReference type="NCBI Taxonomy" id="1172615"/>
    <lineage>
        <taxon>Bacteria</taxon>
        <taxon>Bacillati</taxon>
        <taxon>Bacillota</taxon>
        <taxon>Bacilli</taxon>
        <taxon>Bacillales</taxon>
        <taxon>Paenibacillaceae</taxon>
        <taxon>Paenibacillus</taxon>
    </lineage>
</organism>
<feature type="chain" id="PRO_5045284905" description="Atrophied bacterial Ig domain-containing protein" evidence="1">
    <location>
        <begin position="24"/>
        <end position="470"/>
    </location>
</feature>
<evidence type="ECO:0000313" key="3">
    <source>
        <dbReference type="EMBL" id="MBP3964164.1"/>
    </source>
</evidence>
<protein>
    <recommendedName>
        <fullName evidence="2">Atrophied bacterial Ig domain-containing protein</fullName>
    </recommendedName>
</protein>
<dbReference type="InterPro" id="IPR046780">
    <property type="entry name" value="aBig_2"/>
</dbReference>
<accession>A0ABS5CDV9</accession>
<sequence length="470" mass="50046">MKKWTVIMLVLSMCLLGSSTALAHGNSHNDSRQEQLQSCKDAVNRLNAVLAKVKNDRTRAILKRMIASFKAECEAGNNGDSTYQKDLAKVNADKNALAIQFLGNDNSKSVTLPVILSTKGKNGSAITWTSSNTSILASNGLLINRPQYNDATVDMTATIRSGNATTTKTFRLIVKSTAPAMSDIDRVKKDYEALNIVFGGSDTIDSVTQPFKELPSKGVYGSTVTWESTLPSVISNDGKKVVRPPSGSGSTTVVFTAQVRSGSYKETKVFIVKVKEQLPDAQRVAADKAALQIDFGGSDSAGRVTRPFDALPAYGVNGSSIKWMSSSPAVLSDDGKTLHRPAASVGDTFVLMTAVITSGSAVDVKQFTLTVKADFTSTEKVAADKADLAITFKDSDNAGYVTKPLGLPSKGYYGSTIIWYSSNTSVLSDNGTVLHRPAHGQGDVTVNLTAFISNNGVGDVKVFTVTVKQQ</sequence>
<dbReference type="RefSeq" id="WP_210659214.1">
    <property type="nucleotide sequence ID" value="NZ_JAGKSP010000005.1"/>
</dbReference>
<feature type="domain" description="Atrophied bacterial Ig" evidence="2">
    <location>
        <begin position="381"/>
        <end position="470"/>
    </location>
</feature>
<feature type="domain" description="Atrophied bacterial Ig" evidence="2">
    <location>
        <begin position="90"/>
        <end position="176"/>
    </location>
</feature>
<comment type="caution">
    <text evidence="3">The sequence shown here is derived from an EMBL/GenBank/DDBJ whole genome shotgun (WGS) entry which is preliminary data.</text>
</comment>
<dbReference type="EMBL" id="JAGKSP010000005">
    <property type="protein sequence ID" value="MBP3964164.1"/>
    <property type="molecule type" value="Genomic_DNA"/>
</dbReference>
<keyword evidence="4" id="KW-1185">Reference proteome</keyword>
<dbReference type="Pfam" id="PF20578">
    <property type="entry name" value="aBig_2"/>
    <property type="match status" value="4"/>
</dbReference>
<feature type="domain" description="Atrophied bacterial Ig" evidence="2">
    <location>
        <begin position="284"/>
        <end position="373"/>
    </location>
</feature>
<proteinExistence type="predicted"/>
<keyword evidence="1" id="KW-0732">Signal</keyword>
<feature type="domain" description="Atrophied bacterial Ig" evidence="2">
    <location>
        <begin position="187"/>
        <end position="277"/>
    </location>
</feature>
<evidence type="ECO:0000313" key="4">
    <source>
        <dbReference type="Proteomes" id="UP000673394"/>
    </source>
</evidence>
<dbReference type="Proteomes" id="UP000673394">
    <property type="component" value="Unassembled WGS sequence"/>
</dbReference>
<reference evidence="3 4" key="1">
    <citation type="submission" date="2021-04" db="EMBL/GenBank/DDBJ databases">
        <title>Paenibacillus sp. DLE-14 whole genome sequence.</title>
        <authorList>
            <person name="Ham Y.J."/>
        </authorList>
    </citation>
    <scope>NUCLEOTIDE SEQUENCE [LARGE SCALE GENOMIC DNA]</scope>
    <source>
        <strain evidence="3 4">DLE-14</strain>
    </source>
</reference>
<evidence type="ECO:0000259" key="2">
    <source>
        <dbReference type="Pfam" id="PF20578"/>
    </source>
</evidence>
<feature type="signal peptide" evidence="1">
    <location>
        <begin position="1"/>
        <end position="23"/>
    </location>
</feature>